<evidence type="ECO:0000256" key="2">
    <source>
        <dbReference type="SAM" id="MobiDB-lite"/>
    </source>
</evidence>
<dbReference type="GO" id="GO:0019005">
    <property type="term" value="C:SCF ubiquitin ligase complex"/>
    <property type="evidence" value="ECO:0007669"/>
    <property type="project" value="TreeGrafter"/>
</dbReference>
<dbReference type="InterPro" id="IPR001810">
    <property type="entry name" value="F-box_dom"/>
</dbReference>
<dbReference type="GeneID" id="116953438"/>
<evidence type="ECO:0000256" key="1">
    <source>
        <dbReference type="ARBA" id="ARBA00022786"/>
    </source>
</evidence>
<feature type="domain" description="F-box" evidence="3">
    <location>
        <begin position="4"/>
        <end position="50"/>
    </location>
</feature>
<feature type="region of interest" description="Disordered" evidence="2">
    <location>
        <begin position="207"/>
        <end position="228"/>
    </location>
</feature>
<dbReference type="KEGG" id="pmrn:116953438"/>
<dbReference type="PANTHER" id="PTHR13318">
    <property type="entry name" value="PARTNER OF PAIRED, ISOFORM B-RELATED"/>
    <property type="match status" value="1"/>
</dbReference>
<evidence type="ECO:0000313" key="5">
    <source>
        <dbReference type="RefSeq" id="XP_032829546.1"/>
    </source>
</evidence>
<dbReference type="PANTHER" id="PTHR13318:SF247">
    <property type="entry name" value="GH16156P"/>
    <property type="match status" value="1"/>
</dbReference>
<keyword evidence="1" id="KW-0833">Ubl conjugation pathway</keyword>
<dbReference type="Gene3D" id="3.80.10.10">
    <property type="entry name" value="Ribonuclease Inhibitor"/>
    <property type="match status" value="1"/>
</dbReference>
<dbReference type="InterPro" id="IPR032675">
    <property type="entry name" value="LRR_dom_sf"/>
</dbReference>
<dbReference type="Proteomes" id="UP001318040">
    <property type="component" value="Chromosome 51"/>
</dbReference>
<gene>
    <name evidence="5" type="primary">FBXL22</name>
</gene>
<keyword evidence="4" id="KW-1185">Reference proteome</keyword>
<dbReference type="Pfam" id="PF12937">
    <property type="entry name" value="F-box-like"/>
    <property type="match status" value="1"/>
</dbReference>
<proteinExistence type="predicted"/>
<evidence type="ECO:0000259" key="3">
    <source>
        <dbReference type="PROSITE" id="PS50181"/>
    </source>
</evidence>
<protein>
    <submittedName>
        <fullName evidence="5">F-box and leucine-rich protein 22</fullName>
    </submittedName>
</protein>
<evidence type="ECO:0000313" key="4">
    <source>
        <dbReference type="Proteomes" id="UP001318040"/>
    </source>
</evidence>
<organism evidence="4 5">
    <name type="scientific">Petromyzon marinus</name>
    <name type="common">Sea lamprey</name>
    <dbReference type="NCBI Taxonomy" id="7757"/>
    <lineage>
        <taxon>Eukaryota</taxon>
        <taxon>Metazoa</taxon>
        <taxon>Chordata</taxon>
        <taxon>Craniata</taxon>
        <taxon>Vertebrata</taxon>
        <taxon>Cyclostomata</taxon>
        <taxon>Hyperoartia</taxon>
        <taxon>Petromyzontiformes</taxon>
        <taxon>Petromyzontidae</taxon>
        <taxon>Petromyzon</taxon>
    </lineage>
</organism>
<dbReference type="Gene3D" id="1.20.1280.50">
    <property type="match status" value="1"/>
</dbReference>
<dbReference type="RefSeq" id="XP_032829546.1">
    <property type="nucleotide sequence ID" value="XM_032973655.1"/>
</dbReference>
<dbReference type="CTD" id="283807"/>
<dbReference type="GO" id="GO:0031146">
    <property type="term" value="P:SCF-dependent proteasomal ubiquitin-dependent protein catabolic process"/>
    <property type="evidence" value="ECO:0007669"/>
    <property type="project" value="TreeGrafter"/>
</dbReference>
<name>A0AAJ7U6H6_PETMA</name>
<feature type="compositionally biased region" description="Pro residues" evidence="2">
    <location>
        <begin position="212"/>
        <end position="222"/>
    </location>
</feature>
<dbReference type="PROSITE" id="PS50181">
    <property type="entry name" value="FBOX"/>
    <property type="match status" value="1"/>
</dbReference>
<dbReference type="SUPFAM" id="SSF81383">
    <property type="entry name" value="F-box domain"/>
    <property type="match status" value="1"/>
</dbReference>
<dbReference type="InterPro" id="IPR036047">
    <property type="entry name" value="F-box-like_dom_sf"/>
</dbReference>
<dbReference type="AlphaFoldDB" id="A0AAJ7U6H6"/>
<dbReference type="InterPro" id="IPR006553">
    <property type="entry name" value="Leu-rich_rpt_Cys-con_subtyp"/>
</dbReference>
<sequence length="254" mass="28421">MEQLPTLLHLNQECLLHLFSFLGRADRASLSRACTRLRSVYEDPALWTDLRFGSLVELNRGDYRLGAALRRLDVCWYSSRVKVCNVEPWRQTELQRAMCWQHESVVGDFLLQVSLRCPNLERLSLAGCAHVTDEQLCSLLRRCPRLRSLLLHNCRSLTDAALEEAGRLAPGLTHVRADWCRNVTPAGLAHIRAACPALQVLSGDRVGALVPDEPPPRPPSPGRPKARCSQWGYGGHLGHRLTEHNAPLGGEGFR</sequence>
<accession>A0AAJ7U6H6</accession>
<dbReference type="SMART" id="SM00367">
    <property type="entry name" value="LRR_CC"/>
    <property type="match status" value="3"/>
</dbReference>
<reference evidence="5" key="1">
    <citation type="submission" date="2025-08" db="UniProtKB">
        <authorList>
            <consortium name="RefSeq"/>
        </authorList>
    </citation>
    <scope>IDENTIFICATION</scope>
    <source>
        <tissue evidence="5">Sperm</tissue>
    </source>
</reference>
<dbReference type="SUPFAM" id="SSF52047">
    <property type="entry name" value="RNI-like"/>
    <property type="match status" value="1"/>
</dbReference>